<protein>
    <submittedName>
        <fullName evidence="2">Uncharacterized protein LOC125315471</fullName>
    </submittedName>
</protein>
<sequence length="135" mass="14400">MLARGLSGLGGILVAGDSSYLLITEFISSTVKKFFLTRPSAKMTRTLLKATGTSTIGRTPGGEFTLTERERPFQHRALRINANGTVLAKSSIGGPYNNSTVVTGVQISGLFACIGSLYANFMVKSWALLKVKTPV</sequence>
<proteinExistence type="predicted"/>
<reference evidence="2" key="1">
    <citation type="submission" date="2025-08" db="UniProtKB">
        <authorList>
            <consortium name="RefSeq"/>
        </authorList>
    </citation>
    <scope>IDENTIFICATION</scope>
    <source>
        <tissue evidence="2">Leaf</tissue>
    </source>
</reference>
<dbReference type="Gene3D" id="2.120.10.30">
    <property type="entry name" value="TolB, C-terminal domain"/>
    <property type="match status" value="1"/>
</dbReference>
<dbReference type="Proteomes" id="UP000827889">
    <property type="component" value="Chromosome 6"/>
</dbReference>
<evidence type="ECO:0000313" key="2">
    <source>
        <dbReference type="RefSeq" id="XP_048136583.1"/>
    </source>
</evidence>
<keyword evidence="1" id="KW-1185">Reference proteome</keyword>
<dbReference type="RefSeq" id="XP_048136583.1">
    <property type="nucleotide sequence ID" value="XM_048280626.1"/>
</dbReference>
<organism evidence="1 2">
    <name type="scientific">Rhodamnia argentea</name>
    <dbReference type="NCBI Taxonomy" id="178133"/>
    <lineage>
        <taxon>Eukaryota</taxon>
        <taxon>Viridiplantae</taxon>
        <taxon>Streptophyta</taxon>
        <taxon>Embryophyta</taxon>
        <taxon>Tracheophyta</taxon>
        <taxon>Spermatophyta</taxon>
        <taxon>Magnoliopsida</taxon>
        <taxon>eudicotyledons</taxon>
        <taxon>Gunneridae</taxon>
        <taxon>Pentapetalae</taxon>
        <taxon>rosids</taxon>
        <taxon>malvids</taxon>
        <taxon>Myrtales</taxon>
        <taxon>Myrtaceae</taxon>
        <taxon>Myrtoideae</taxon>
        <taxon>Myrteae</taxon>
        <taxon>Australasian group</taxon>
        <taxon>Rhodamnia</taxon>
    </lineage>
</organism>
<gene>
    <name evidence="2" type="primary">LOC125315471</name>
</gene>
<dbReference type="InterPro" id="IPR011042">
    <property type="entry name" value="6-blade_b-propeller_TolB-like"/>
</dbReference>
<evidence type="ECO:0000313" key="1">
    <source>
        <dbReference type="Proteomes" id="UP000827889"/>
    </source>
</evidence>
<name>A0ABM3HJ23_9MYRT</name>
<accession>A0ABM3HJ23</accession>
<dbReference type="GeneID" id="125315471"/>